<dbReference type="Gene3D" id="3.40.50.12780">
    <property type="entry name" value="N-terminal domain of ligase-like"/>
    <property type="match status" value="1"/>
</dbReference>
<comment type="caution">
    <text evidence="1">The sequence shown here is derived from an EMBL/GenBank/DDBJ whole genome shotgun (WGS) entry which is preliminary data.</text>
</comment>
<gene>
    <name evidence="1" type="ORF">HPB48_001991</name>
</gene>
<dbReference type="Proteomes" id="UP000821853">
    <property type="component" value="Chromosome 3"/>
</dbReference>
<dbReference type="EMBL" id="JABSTR010000005">
    <property type="protein sequence ID" value="KAH9371743.1"/>
    <property type="molecule type" value="Genomic_DNA"/>
</dbReference>
<proteinExistence type="predicted"/>
<accession>A0A9J6GA62</accession>
<dbReference type="SUPFAM" id="SSF56801">
    <property type="entry name" value="Acetyl-CoA synthetase-like"/>
    <property type="match status" value="1"/>
</dbReference>
<dbReference type="OrthoDB" id="7938192at2759"/>
<reference evidence="1 2" key="1">
    <citation type="journal article" date="2020" name="Cell">
        <title>Large-Scale Comparative Analyses of Tick Genomes Elucidate Their Genetic Diversity and Vector Capacities.</title>
        <authorList>
            <consortium name="Tick Genome and Microbiome Consortium (TIGMIC)"/>
            <person name="Jia N."/>
            <person name="Wang J."/>
            <person name="Shi W."/>
            <person name="Du L."/>
            <person name="Sun Y."/>
            <person name="Zhan W."/>
            <person name="Jiang J.F."/>
            <person name="Wang Q."/>
            <person name="Zhang B."/>
            <person name="Ji P."/>
            <person name="Bell-Sakyi L."/>
            <person name="Cui X.M."/>
            <person name="Yuan T.T."/>
            <person name="Jiang B.G."/>
            <person name="Yang W.F."/>
            <person name="Lam T.T."/>
            <person name="Chang Q.C."/>
            <person name="Ding S.J."/>
            <person name="Wang X.J."/>
            <person name="Zhu J.G."/>
            <person name="Ruan X.D."/>
            <person name="Zhao L."/>
            <person name="Wei J.T."/>
            <person name="Ye R.Z."/>
            <person name="Que T.C."/>
            <person name="Du C.H."/>
            <person name="Zhou Y.H."/>
            <person name="Cheng J.X."/>
            <person name="Dai P.F."/>
            <person name="Guo W.B."/>
            <person name="Han X.H."/>
            <person name="Huang E.J."/>
            <person name="Li L.F."/>
            <person name="Wei W."/>
            <person name="Gao Y.C."/>
            <person name="Liu J.Z."/>
            <person name="Shao H.Z."/>
            <person name="Wang X."/>
            <person name="Wang C.C."/>
            <person name="Yang T.C."/>
            <person name="Huo Q.B."/>
            <person name="Li W."/>
            <person name="Chen H.Y."/>
            <person name="Chen S.E."/>
            <person name="Zhou L.G."/>
            <person name="Ni X.B."/>
            <person name="Tian J.H."/>
            <person name="Sheng Y."/>
            <person name="Liu T."/>
            <person name="Pan Y.S."/>
            <person name="Xia L.Y."/>
            <person name="Li J."/>
            <person name="Zhao F."/>
            <person name="Cao W.C."/>
        </authorList>
    </citation>
    <scope>NUCLEOTIDE SEQUENCE [LARGE SCALE GENOMIC DNA]</scope>
    <source>
        <strain evidence="1">HaeL-2018</strain>
    </source>
</reference>
<dbReference type="AlphaFoldDB" id="A0A9J6GA62"/>
<organism evidence="1 2">
    <name type="scientific">Haemaphysalis longicornis</name>
    <name type="common">Bush tick</name>
    <dbReference type="NCBI Taxonomy" id="44386"/>
    <lineage>
        <taxon>Eukaryota</taxon>
        <taxon>Metazoa</taxon>
        <taxon>Ecdysozoa</taxon>
        <taxon>Arthropoda</taxon>
        <taxon>Chelicerata</taxon>
        <taxon>Arachnida</taxon>
        <taxon>Acari</taxon>
        <taxon>Parasitiformes</taxon>
        <taxon>Ixodida</taxon>
        <taxon>Ixodoidea</taxon>
        <taxon>Ixodidae</taxon>
        <taxon>Haemaphysalinae</taxon>
        <taxon>Haemaphysalis</taxon>
    </lineage>
</organism>
<protein>
    <submittedName>
        <fullName evidence="1">Uncharacterized protein</fullName>
    </submittedName>
</protein>
<evidence type="ECO:0000313" key="1">
    <source>
        <dbReference type="EMBL" id="KAH9371743.1"/>
    </source>
</evidence>
<dbReference type="VEuPathDB" id="VectorBase:HLOH_056464"/>
<dbReference type="InterPro" id="IPR042099">
    <property type="entry name" value="ANL_N_sf"/>
</dbReference>
<evidence type="ECO:0000313" key="2">
    <source>
        <dbReference type="Proteomes" id="UP000821853"/>
    </source>
</evidence>
<sequence>MIFVSILRGLYVAGELRYQAEDSDSTHILTDVQFTEKVKRAVASLNMKKTLPWGESDVILAMSPITHMSGFFGLVSVLNGTTSVITSSTMTPSEIIDTVDKYQLQALVREMKLTGRTLPTMREMVVGGSVVQETLTKAAREAFGRRPESS</sequence>
<name>A0A9J6GA62_HAELO</name>
<keyword evidence="2" id="KW-1185">Reference proteome</keyword>